<gene>
    <name evidence="1" type="ORF">RPERSI_LOCUS31534</name>
</gene>
<comment type="caution">
    <text evidence="1">The sequence shown here is derived from an EMBL/GenBank/DDBJ whole genome shotgun (WGS) entry which is preliminary data.</text>
</comment>
<keyword evidence="2" id="KW-1185">Reference proteome</keyword>
<name>A0ACA9SI80_9GLOM</name>
<dbReference type="EMBL" id="CAJVQC010127466">
    <property type="protein sequence ID" value="CAG8840696.1"/>
    <property type="molecule type" value="Genomic_DNA"/>
</dbReference>
<organism evidence="1 2">
    <name type="scientific">Racocetra persica</name>
    <dbReference type="NCBI Taxonomy" id="160502"/>
    <lineage>
        <taxon>Eukaryota</taxon>
        <taxon>Fungi</taxon>
        <taxon>Fungi incertae sedis</taxon>
        <taxon>Mucoromycota</taxon>
        <taxon>Glomeromycotina</taxon>
        <taxon>Glomeromycetes</taxon>
        <taxon>Diversisporales</taxon>
        <taxon>Gigasporaceae</taxon>
        <taxon>Racocetra</taxon>
    </lineage>
</organism>
<evidence type="ECO:0000313" key="2">
    <source>
        <dbReference type="Proteomes" id="UP000789920"/>
    </source>
</evidence>
<feature type="non-terminal residue" evidence="1">
    <location>
        <position position="1"/>
    </location>
</feature>
<sequence>SSADVFEHSKSNNSTAWSSAFLTFWASLILFQNIVPISLYITIEVVKTVQAYFIHSDIDMYYPKLDYPCTPKTWNISDDLGQIEYIFSDKTGTLTQNVMEFRKCTINGNSSDEVDLVAEKQLMLKEMSMLFDNQYMSSNLTFIDSNLFCDLRAENKQSKAIQDFFSALAL</sequence>
<reference evidence="1" key="1">
    <citation type="submission" date="2021-06" db="EMBL/GenBank/DDBJ databases">
        <authorList>
            <person name="Kallberg Y."/>
            <person name="Tangrot J."/>
            <person name="Rosling A."/>
        </authorList>
    </citation>
    <scope>NUCLEOTIDE SEQUENCE</scope>
    <source>
        <strain evidence="1">MA461A</strain>
    </source>
</reference>
<feature type="non-terminal residue" evidence="1">
    <location>
        <position position="170"/>
    </location>
</feature>
<protein>
    <submittedName>
        <fullName evidence="1">9324_t:CDS:1</fullName>
    </submittedName>
</protein>
<accession>A0ACA9SI80</accession>
<dbReference type="Proteomes" id="UP000789920">
    <property type="component" value="Unassembled WGS sequence"/>
</dbReference>
<proteinExistence type="predicted"/>
<evidence type="ECO:0000313" key="1">
    <source>
        <dbReference type="EMBL" id="CAG8840696.1"/>
    </source>
</evidence>